<evidence type="ECO:0000313" key="5">
    <source>
        <dbReference type="Proteomes" id="UP000231279"/>
    </source>
</evidence>
<dbReference type="OrthoDB" id="5978656at2759"/>
<dbReference type="PANTHER" id="PTHR43277:SF5">
    <property type="entry name" value="ARGININE DECARBOXYLASE-LIKE ISOFORM X1"/>
    <property type="match status" value="1"/>
</dbReference>
<evidence type="ECO:0000256" key="1">
    <source>
        <dbReference type="ARBA" id="ARBA00001933"/>
    </source>
</evidence>
<sequence>MEIDQSRNNITEDSTTIINLEPQAAQNSFDLPPLVRALKCSAERNAVALNFPGHKRGQAAPSALTQLIGTKPFLHDITEHPDLDKFFCPKGPLLEAKKLAAELFGAKETWFLVGGTSCGVQAAIMATCSPGDTIILPRNAHVSATTGIILSGAVPKYMVPEINSVWDIAAGVMPSQVESAIEES</sequence>
<organism evidence="4 5">
    <name type="scientific">Handroanthus impetiginosus</name>
    <dbReference type="NCBI Taxonomy" id="429701"/>
    <lineage>
        <taxon>Eukaryota</taxon>
        <taxon>Viridiplantae</taxon>
        <taxon>Streptophyta</taxon>
        <taxon>Embryophyta</taxon>
        <taxon>Tracheophyta</taxon>
        <taxon>Spermatophyta</taxon>
        <taxon>Magnoliopsida</taxon>
        <taxon>eudicotyledons</taxon>
        <taxon>Gunneridae</taxon>
        <taxon>Pentapetalae</taxon>
        <taxon>asterids</taxon>
        <taxon>lamiids</taxon>
        <taxon>Lamiales</taxon>
        <taxon>Bignoniaceae</taxon>
        <taxon>Crescentiina</taxon>
        <taxon>Tabebuia alliance</taxon>
        <taxon>Handroanthus</taxon>
    </lineage>
</organism>
<feature type="domain" description="Orn/Lys/Arg decarboxylases family 1 pyridoxal-P attachment site" evidence="3">
    <location>
        <begin position="32"/>
        <end position="178"/>
    </location>
</feature>
<proteinExistence type="predicted"/>
<dbReference type="EC" id="4.1.1.19" evidence="4"/>
<comment type="caution">
    <text evidence="4">The sequence shown here is derived from an EMBL/GenBank/DDBJ whole genome shotgun (WGS) entry which is preliminary data.</text>
</comment>
<dbReference type="PANTHER" id="PTHR43277">
    <property type="entry name" value="ARGININE DECARBOXYLASE"/>
    <property type="match status" value="1"/>
</dbReference>
<keyword evidence="5" id="KW-1185">Reference proteome</keyword>
<dbReference type="AlphaFoldDB" id="A0A2G9GRI2"/>
<dbReference type="InterPro" id="IPR052357">
    <property type="entry name" value="Orn_Lys_Arg_decarboxylase-I"/>
</dbReference>
<dbReference type="SUPFAM" id="SSF53383">
    <property type="entry name" value="PLP-dependent transferases"/>
    <property type="match status" value="1"/>
</dbReference>
<dbReference type="GO" id="GO:0008792">
    <property type="term" value="F:arginine decarboxylase activity"/>
    <property type="evidence" value="ECO:0007669"/>
    <property type="project" value="UniProtKB-EC"/>
</dbReference>
<evidence type="ECO:0000259" key="3">
    <source>
        <dbReference type="Pfam" id="PF01276"/>
    </source>
</evidence>
<reference evidence="5" key="1">
    <citation type="journal article" date="2018" name="Gigascience">
        <title>Genome assembly of the Pink Ipe (Handroanthus impetiginosus, Bignoniaceae), a highly valued, ecologically keystone Neotropical timber forest tree.</title>
        <authorList>
            <person name="Silva-Junior O.B."/>
            <person name="Grattapaglia D."/>
            <person name="Novaes E."/>
            <person name="Collevatti R.G."/>
        </authorList>
    </citation>
    <scope>NUCLEOTIDE SEQUENCE [LARGE SCALE GENOMIC DNA]</scope>
    <source>
        <strain evidence="5">cv. UFG-1</strain>
    </source>
</reference>
<evidence type="ECO:0000256" key="2">
    <source>
        <dbReference type="ARBA" id="ARBA00022898"/>
    </source>
</evidence>
<keyword evidence="4" id="KW-0456">Lyase</keyword>
<dbReference type="Pfam" id="PF01276">
    <property type="entry name" value="OKR_DC_1"/>
    <property type="match status" value="1"/>
</dbReference>
<dbReference type="InterPro" id="IPR000310">
    <property type="entry name" value="Orn/Lys/Arg_deCO2ase_major_dom"/>
</dbReference>
<dbReference type="Proteomes" id="UP000231279">
    <property type="component" value="Unassembled WGS sequence"/>
</dbReference>
<dbReference type="EMBL" id="NKXS01003966">
    <property type="protein sequence ID" value="PIN07893.1"/>
    <property type="molecule type" value="Genomic_DNA"/>
</dbReference>
<dbReference type="Gene3D" id="3.40.640.10">
    <property type="entry name" value="Type I PLP-dependent aspartate aminotransferase-like (Major domain)"/>
    <property type="match status" value="1"/>
</dbReference>
<dbReference type="InterPro" id="IPR015424">
    <property type="entry name" value="PyrdxlP-dep_Trfase"/>
</dbReference>
<evidence type="ECO:0000313" key="4">
    <source>
        <dbReference type="EMBL" id="PIN07893.1"/>
    </source>
</evidence>
<dbReference type="InterPro" id="IPR015421">
    <property type="entry name" value="PyrdxlP-dep_Trfase_major"/>
</dbReference>
<name>A0A2G9GRI2_9LAMI</name>
<protein>
    <submittedName>
        <fullName evidence="4">Arginine decarboxylase</fullName>
        <ecNumber evidence="4">4.1.1.19</ecNumber>
    </submittedName>
</protein>
<accession>A0A2G9GRI2</accession>
<gene>
    <name evidence="4" type="ORF">CDL12_19535</name>
</gene>
<comment type="cofactor">
    <cofactor evidence="1">
        <name>pyridoxal 5'-phosphate</name>
        <dbReference type="ChEBI" id="CHEBI:597326"/>
    </cofactor>
</comment>
<keyword evidence="2" id="KW-0663">Pyridoxal phosphate</keyword>
<dbReference type="STRING" id="429701.A0A2G9GRI2"/>